<gene>
    <name evidence="5" type="ORF">OS493_036995</name>
</gene>
<comment type="caution">
    <text evidence="5">The sequence shown here is derived from an EMBL/GenBank/DDBJ whole genome shotgun (WGS) entry which is preliminary data.</text>
</comment>
<comment type="similarity">
    <text evidence="1">Belongs to the helicase family. RecQ subfamily.</text>
</comment>
<keyword evidence="3" id="KW-0413">Isomerase</keyword>
<dbReference type="GO" id="GO:0005737">
    <property type="term" value="C:cytoplasm"/>
    <property type="evidence" value="ECO:0007669"/>
    <property type="project" value="TreeGrafter"/>
</dbReference>
<organism evidence="5 6">
    <name type="scientific">Desmophyllum pertusum</name>
    <dbReference type="NCBI Taxonomy" id="174260"/>
    <lineage>
        <taxon>Eukaryota</taxon>
        <taxon>Metazoa</taxon>
        <taxon>Cnidaria</taxon>
        <taxon>Anthozoa</taxon>
        <taxon>Hexacorallia</taxon>
        <taxon>Scleractinia</taxon>
        <taxon>Caryophylliina</taxon>
        <taxon>Caryophylliidae</taxon>
        <taxon>Desmophyllum</taxon>
    </lineage>
</organism>
<keyword evidence="4" id="KW-0539">Nucleus</keyword>
<dbReference type="SUPFAM" id="SSF52540">
    <property type="entry name" value="P-loop containing nucleoside triphosphate hydrolases"/>
    <property type="match status" value="1"/>
</dbReference>
<evidence type="ECO:0000256" key="4">
    <source>
        <dbReference type="ARBA" id="ARBA00023242"/>
    </source>
</evidence>
<evidence type="ECO:0000256" key="1">
    <source>
        <dbReference type="ARBA" id="ARBA00005446"/>
    </source>
</evidence>
<dbReference type="GO" id="GO:0043138">
    <property type="term" value="F:3'-5' DNA helicase activity"/>
    <property type="evidence" value="ECO:0007669"/>
    <property type="project" value="TreeGrafter"/>
</dbReference>
<dbReference type="OrthoDB" id="5985619at2759"/>
<reference evidence="5" key="1">
    <citation type="submission" date="2023-01" db="EMBL/GenBank/DDBJ databases">
        <title>Genome assembly of the deep-sea coral Lophelia pertusa.</title>
        <authorList>
            <person name="Herrera S."/>
            <person name="Cordes E."/>
        </authorList>
    </citation>
    <scope>NUCLEOTIDE SEQUENCE</scope>
    <source>
        <strain evidence="5">USNM1676648</strain>
        <tissue evidence="5">Polyp</tissue>
    </source>
</reference>
<dbReference type="PANTHER" id="PTHR13710:SF153">
    <property type="entry name" value="RECQ-LIKE DNA HELICASE BLM"/>
    <property type="match status" value="1"/>
</dbReference>
<dbReference type="EMBL" id="MU826891">
    <property type="protein sequence ID" value="KAJ7369713.1"/>
    <property type="molecule type" value="Genomic_DNA"/>
</dbReference>
<evidence type="ECO:0000313" key="5">
    <source>
        <dbReference type="EMBL" id="KAJ7369713.1"/>
    </source>
</evidence>
<evidence type="ECO:0000256" key="2">
    <source>
        <dbReference type="ARBA" id="ARBA00023125"/>
    </source>
</evidence>
<dbReference type="GO" id="GO:0003677">
    <property type="term" value="F:DNA binding"/>
    <property type="evidence" value="ECO:0007669"/>
    <property type="project" value="UniProtKB-KW"/>
</dbReference>
<sequence>MAAFRETYSELHESRSLANFVNMLALTATTTSSTRKTITDILMMEKPHVIYESPSKMNIAYSVHYMENERSVEDHFQWLVNEIVERKTKATQTLIYCQTITQCGIIYSTIKGMLGKNLYADNTNNPRKVVLELLHSCTPESNKETVLNAFQNEDSAVRVLVATIAL</sequence>
<dbReference type="GO" id="GO:0005634">
    <property type="term" value="C:nucleus"/>
    <property type="evidence" value="ECO:0007669"/>
    <property type="project" value="TreeGrafter"/>
</dbReference>
<dbReference type="GO" id="GO:0005694">
    <property type="term" value="C:chromosome"/>
    <property type="evidence" value="ECO:0007669"/>
    <property type="project" value="TreeGrafter"/>
</dbReference>
<dbReference type="GO" id="GO:0009378">
    <property type="term" value="F:four-way junction helicase activity"/>
    <property type="evidence" value="ECO:0007669"/>
    <property type="project" value="TreeGrafter"/>
</dbReference>
<dbReference type="InterPro" id="IPR027417">
    <property type="entry name" value="P-loop_NTPase"/>
</dbReference>
<proteinExistence type="inferred from homology"/>
<keyword evidence="6" id="KW-1185">Reference proteome</keyword>
<evidence type="ECO:0000313" key="6">
    <source>
        <dbReference type="Proteomes" id="UP001163046"/>
    </source>
</evidence>
<dbReference type="GO" id="GO:0000724">
    <property type="term" value="P:double-strand break repair via homologous recombination"/>
    <property type="evidence" value="ECO:0007669"/>
    <property type="project" value="TreeGrafter"/>
</dbReference>
<evidence type="ECO:0000256" key="3">
    <source>
        <dbReference type="ARBA" id="ARBA00023235"/>
    </source>
</evidence>
<dbReference type="AlphaFoldDB" id="A0A9W9YX86"/>
<protein>
    <submittedName>
        <fullName evidence="5">Uncharacterized protein</fullName>
    </submittedName>
</protein>
<dbReference type="PANTHER" id="PTHR13710">
    <property type="entry name" value="DNA HELICASE RECQ FAMILY MEMBER"/>
    <property type="match status" value="1"/>
</dbReference>
<dbReference type="Gene3D" id="3.40.50.300">
    <property type="entry name" value="P-loop containing nucleotide triphosphate hydrolases"/>
    <property type="match status" value="2"/>
</dbReference>
<accession>A0A9W9YX86</accession>
<dbReference type="Proteomes" id="UP001163046">
    <property type="component" value="Unassembled WGS sequence"/>
</dbReference>
<keyword evidence="2" id="KW-0238">DNA-binding</keyword>
<name>A0A9W9YX86_9CNID</name>